<sequence>MKAVFIRSFTIEPCRSSNRLVATIHISNFDLMLHTKRNDTLKESIPSTIFPQ</sequence>
<evidence type="ECO:0000313" key="1">
    <source>
        <dbReference type="EMBL" id="JAD31661.1"/>
    </source>
</evidence>
<organism evidence="1">
    <name type="scientific">Arundo donax</name>
    <name type="common">Giant reed</name>
    <name type="synonym">Donax arundinaceus</name>
    <dbReference type="NCBI Taxonomy" id="35708"/>
    <lineage>
        <taxon>Eukaryota</taxon>
        <taxon>Viridiplantae</taxon>
        <taxon>Streptophyta</taxon>
        <taxon>Embryophyta</taxon>
        <taxon>Tracheophyta</taxon>
        <taxon>Spermatophyta</taxon>
        <taxon>Magnoliopsida</taxon>
        <taxon>Liliopsida</taxon>
        <taxon>Poales</taxon>
        <taxon>Poaceae</taxon>
        <taxon>PACMAD clade</taxon>
        <taxon>Arundinoideae</taxon>
        <taxon>Arundineae</taxon>
        <taxon>Arundo</taxon>
    </lineage>
</organism>
<reference evidence="1" key="1">
    <citation type="submission" date="2014-09" db="EMBL/GenBank/DDBJ databases">
        <authorList>
            <person name="Magalhaes I.L.F."/>
            <person name="Oliveira U."/>
            <person name="Santos F.R."/>
            <person name="Vidigal T.H.D.A."/>
            <person name="Brescovit A.D."/>
            <person name="Santos A.J."/>
        </authorList>
    </citation>
    <scope>NUCLEOTIDE SEQUENCE</scope>
    <source>
        <tissue evidence="1">Shoot tissue taken approximately 20 cm above the soil surface</tissue>
    </source>
</reference>
<dbReference type="EMBL" id="GBRH01266234">
    <property type="protein sequence ID" value="JAD31661.1"/>
    <property type="molecule type" value="Transcribed_RNA"/>
</dbReference>
<dbReference type="AlphaFoldDB" id="A0A0A8YYM8"/>
<proteinExistence type="predicted"/>
<reference evidence="1" key="2">
    <citation type="journal article" date="2015" name="Data Brief">
        <title>Shoot transcriptome of the giant reed, Arundo donax.</title>
        <authorList>
            <person name="Barrero R.A."/>
            <person name="Guerrero F.D."/>
            <person name="Moolhuijzen P."/>
            <person name="Goolsby J.A."/>
            <person name="Tidwell J."/>
            <person name="Bellgard S.E."/>
            <person name="Bellgard M.I."/>
        </authorList>
    </citation>
    <scope>NUCLEOTIDE SEQUENCE</scope>
    <source>
        <tissue evidence="1">Shoot tissue taken approximately 20 cm above the soil surface</tissue>
    </source>
</reference>
<name>A0A0A8YYM8_ARUDO</name>
<accession>A0A0A8YYM8</accession>
<protein>
    <submittedName>
        <fullName evidence="1">Uncharacterized protein</fullName>
    </submittedName>
</protein>